<organism evidence="1 2">
    <name type="scientific">Streptomyces mauvecolor</name>
    <dbReference type="NCBI Taxonomy" id="58345"/>
    <lineage>
        <taxon>Bacteria</taxon>
        <taxon>Bacillati</taxon>
        <taxon>Actinomycetota</taxon>
        <taxon>Actinomycetes</taxon>
        <taxon>Kitasatosporales</taxon>
        <taxon>Streptomycetaceae</taxon>
        <taxon>Streptomyces</taxon>
    </lineage>
</organism>
<reference evidence="2" key="1">
    <citation type="journal article" date="2019" name="Int. J. Syst. Evol. Microbiol.">
        <title>The Global Catalogue of Microorganisms (GCM) 10K type strain sequencing project: providing services to taxonomists for standard genome sequencing and annotation.</title>
        <authorList>
            <consortium name="The Broad Institute Genomics Platform"/>
            <consortium name="The Broad Institute Genome Sequencing Center for Infectious Disease"/>
            <person name="Wu L."/>
            <person name="Ma J."/>
        </authorList>
    </citation>
    <scope>NUCLEOTIDE SEQUENCE [LARGE SCALE GENOMIC DNA]</scope>
    <source>
        <strain evidence="2">CCM 7224</strain>
    </source>
</reference>
<name>A0ABV9UY21_9ACTN</name>
<gene>
    <name evidence="1" type="ORF">ACFPFX_34665</name>
</gene>
<keyword evidence="2" id="KW-1185">Reference proteome</keyword>
<comment type="caution">
    <text evidence="1">The sequence shown here is derived from an EMBL/GenBank/DDBJ whole genome shotgun (WGS) entry which is preliminary data.</text>
</comment>
<dbReference type="Proteomes" id="UP001595834">
    <property type="component" value="Unassembled WGS sequence"/>
</dbReference>
<dbReference type="EMBL" id="JBHSIZ010000047">
    <property type="protein sequence ID" value="MFC4961446.1"/>
    <property type="molecule type" value="Genomic_DNA"/>
</dbReference>
<evidence type="ECO:0000313" key="1">
    <source>
        <dbReference type="EMBL" id="MFC4961446.1"/>
    </source>
</evidence>
<proteinExistence type="predicted"/>
<dbReference type="RefSeq" id="WP_344380966.1">
    <property type="nucleotide sequence ID" value="NZ_BAAASQ010000080.1"/>
</dbReference>
<evidence type="ECO:0000313" key="2">
    <source>
        <dbReference type="Proteomes" id="UP001595834"/>
    </source>
</evidence>
<accession>A0ABV9UY21</accession>
<protein>
    <submittedName>
        <fullName evidence="1">Uncharacterized protein</fullName>
    </submittedName>
</protein>
<sequence>MGEQDSLDVARNGTDVIETVAELTPMGGQSTVDQDQPLRLFDEIEVDRVASLIAGDLGIGDLVLRVVGAGSRLVAGGQRLVRRSLSGCRVVARHRRGWQRRATIRGEPLGAASTVGAACCCRSGRSY</sequence>